<dbReference type="EMBL" id="JBBPBM010000015">
    <property type="protein sequence ID" value="KAK8559105.1"/>
    <property type="molecule type" value="Genomic_DNA"/>
</dbReference>
<protein>
    <submittedName>
        <fullName evidence="1">Uncharacterized protein</fullName>
    </submittedName>
</protein>
<gene>
    <name evidence="1" type="ORF">V6N12_042390</name>
</gene>
<evidence type="ECO:0000313" key="2">
    <source>
        <dbReference type="Proteomes" id="UP001472677"/>
    </source>
</evidence>
<name>A0ABR2EIB6_9ROSI</name>
<reference evidence="1 2" key="1">
    <citation type="journal article" date="2024" name="G3 (Bethesda)">
        <title>Genome assembly of Hibiscus sabdariffa L. provides insights into metabolisms of medicinal natural products.</title>
        <authorList>
            <person name="Kim T."/>
        </authorList>
    </citation>
    <scope>NUCLEOTIDE SEQUENCE [LARGE SCALE GENOMIC DNA]</scope>
    <source>
        <strain evidence="1">TK-2024</strain>
        <tissue evidence="1">Old leaves</tissue>
    </source>
</reference>
<sequence>MGKSMGLRRVNFSSSGAIQTTCCLFLLVSLWQLETETAKEHLQPRVEEVEGGDKDRQMDDAIAIVGCSIFSNDLRNGDTDTKGAFLRRSH</sequence>
<accession>A0ABR2EIB6</accession>
<comment type="caution">
    <text evidence="1">The sequence shown here is derived from an EMBL/GenBank/DDBJ whole genome shotgun (WGS) entry which is preliminary data.</text>
</comment>
<organism evidence="1 2">
    <name type="scientific">Hibiscus sabdariffa</name>
    <name type="common">roselle</name>
    <dbReference type="NCBI Taxonomy" id="183260"/>
    <lineage>
        <taxon>Eukaryota</taxon>
        <taxon>Viridiplantae</taxon>
        <taxon>Streptophyta</taxon>
        <taxon>Embryophyta</taxon>
        <taxon>Tracheophyta</taxon>
        <taxon>Spermatophyta</taxon>
        <taxon>Magnoliopsida</taxon>
        <taxon>eudicotyledons</taxon>
        <taxon>Gunneridae</taxon>
        <taxon>Pentapetalae</taxon>
        <taxon>rosids</taxon>
        <taxon>malvids</taxon>
        <taxon>Malvales</taxon>
        <taxon>Malvaceae</taxon>
        <taxon>Malvoideae</taxon>
        <taxon>Hibiscus</taxon>
    </lineage>
</organism>
<keyword evidence="2" id="KW-1185">Reference proteome</keyword>
<proteinExistence type="predicted"/>
<dbReference type="Proteomes" id="UP001472677">
    <property type="component" value="Unassembled WGS sequence"/>
</dbReference>
<evidence type="ECO:0000313" key="1">
    <source>
        <dbReference type="EMBL" id="KAK8559105.1"/>
    </source>
</evidence>